<proteinExistence type="predicted"/>
<gene>
    <name evidence="2" type="ORF">SO3561_10577</name>
</gene>
<keyword evidence="3" id="KW-1185">Reference proteome</keyword>
<organism evidence="2 3">
    <name type="scientific">Streptomyces olivochromogenes</name>
    <dbReference type="NCBI Taxonomy" id="1963"/>
    <lineage>
        <taxon>Bacteria</taxon>
        <taxon>Bacillati</taxon>
        <taxon>Actinomycetota</taxon>
        <taxon>Actinomycetes</taxon>
        <taxon>Kitasatosporales</taxon>
        <taxon>Streptomycetaceae</taxon>
        <taxon>Streptomyces</taxon>
    </lineage>
</organism>
<feature type="region of interest" description="Disordered" evidence="1">
    <location>
        <begin position="275"/>
        <end position="294"/>
    </location>
</feature>
<name>A0A286PHH3_STROL</name>
<dbReference type="EMBL" id="BDQI01000079">
    <property type="protein sequence ID" value="GAX59002.1"/>
    <property type="molecule type" value="Genomic_DNA"/>
</dbReference>
<dbReference type="STRING" id="1963.AQJ27_44640"/>
<dbReference type="Proteomes" id="UP000217446">
    <property type="component" value="Unassembled WGS sequence"/>
</dbReference>
<feature type="region of interest" description="Disordered" evidence="1">
    <location>
        <begin position="35"/>
        <end position="63"/>
    </location>
</feature>
<evidence type="ECO:0000313" key="3">
    <source>
        <dbReference type="Proteomes" id="UP000217446"/>
    </source>
</evidence>
<sequence length="470" mass="52229">MQVLHEPLHRHRGLLRSRKAINEGRYIVQHRTPSCQLGNSTVGDSRGISPRSGGIQRTESTPDTYAPTVEIERAYDYSAGQVALVRGAAQEVACTASRRSGPRRWLRAVAWLIAAGLHGRANATTLRVAEDLAARMDYDTGHARYCMLETAHRLGVDKATVKRHVSYLRELGALAWVQHGTRTNVRPMLGLGGYAATATVYAAVIPPVYDHAMSHRIVGSGYTARIIVDLRGQEKPVDNPPVDNSDSESLAPPSLTVVKEESQVDLVGGFNYTSQARPPKTPIPHQSSQIDGRRRTAVDVQKASQTIRLVRALVNWTQKVPLRRLEYVLRPWTDRGWDGLRIADELNGMCSGMRWKPKNPVAFIRARIAMDTQHQQELAQAVAWEDSTAGREQAAARAALEALFGAPETEPKRAYTAEERARAQMDWDIWPEVIAHYDEDKDDALDLYGEPLCKYAIGKQALLERQGAWA</sequence>
<comment type="caution">
    <text evidence="2">The sequence shown here is derived from an EMBL/GenBank/DDBJ whole genome shotgun (WGS) entry which is preliminary data.</text>
</comment>
<evidence type="ECO:0000256" key="1">
    <source>
        <dbReference type="SAM" id="MobiDB-lite"/>
    </source>
</evidence>
<protein>
    <submittedName>
        <fullName evidence="2">Uncharacterized protein</fullName>
    </submittedName>
</protein>
<accession>A0A286PHH3</accession>
<dbReference type="AlphaFoldDB" id="A0A286PHH3"/>
<reference evidence="3" key="1">
    <citation type="submission" date="2017-05" db="EMBL/GenBank/DDBJ databases">
        <title>Streptomyces olivochromogenes NBRC 3561 whole genome shotgun sequence.</title>
        <authorList>
            <person name="Dohra H."/>
            <person name="Kodani S."/>
        </authorList>
    </citation>
    <scope>NUCLEOTIDE SEQUENCE [LARGE SCALE GENOMIC DNA]</scope>
    <source>
        <strain evidence="3">NBRC 3561</strain>
    </source>
</reference>
<evidence type="ECO:0000313" key="2">
    <source>
        <dbReference type="EMBL" id="GAX59002.1"/>
    </source>
</evidence>